<evidence type="ECO:0000313" key="1">
    <source>
        <dbReference type="EMBL" id="GAX86688.1"/>
    </source>
</evidence>
<dbReference type="OrthoDB" id="552281at2759"/>
<evidence type="ECO:0000313" key="2">
    <source>
        <dbReference type="Proteomes" id="UP000232323"/>
    </source>
</evidence>
<dbReference type="EMBL" id="BEGY01000507">
    <property type="protein sequence ID" value="GAX86688.1"/>
    <property type="molecule type" value="Genomic_DNA"/>
</dbReference>
<feature type="non-terminal residue" evidence="1">
    <location>
        <position position="1"/>
    </location>
</feature>
<sequence length="176" mass="19398">ATEMLHVLTHHGEDHLVQCYKPNRLCWEEVQALTGPHLVGLPLGYEYYEPARKQHPPSELTSSSSSAPSRQILPVRQPCIAVMDSKQHVEEVYKKAMLDAAAVQMKPPHTFPDVQPHDDDRVLGGCGWAAGQHPQLPAATAVAASREPHNNDALPSAYSRAHIIKNIILNKVLSDI</sequence>
<organism evidence="1 2">
    <name type="scientific">Chlamydomonas eustigma</name>
    <dbReference type="NCBI Taxonomy" id="1157962"/>
    <lineage>
        <taxon>Eukaryota</taxon>
        <taxon>Viridiplantae</taxon>
        <taxon>Chlorophyta</taxon>
        <taxon>core chlorophytes</taxon>
        <taxon>Chlorophyceae</taxon>
        <taxon>CS clade</taxon>
        <taxon>Chlamydomonadales</taxon>
        <taxon>Chlamydomonadaceae</taxon>
        <taxon>Chlamydomonas</taxon>
    </lineage>
</organism>
<dbReference type="Proteomes" id="UP000232323">
    <property type="component" value="Unassembled WGS sequence"/>
</dbReference>
<gene>
    <name evidence="1" type="ORF">CEUSTIGMA_g14095.t1</name>
</gene>
<name>A0A250XUF3_9CHLO</name>
<accession>A0A250XUF3</accession>
<comment type="caution">
    <text evidence="1">The sequence shown here is derived from an EMBL/GenBank/DDBJ whole genome shotgun (WGS) entry which is preliminary data.</text>
</comment>
<protein>
    <submittedName>
        <fullName evidence="1">Uncharacterized protein</fullName>
    </submittedName>
</protein>
<dbReference type="AlphaFoldDB" id="A0A250XUF3"/>
<keyword evidence="2" id="KW-1185">Reference proteome</keyword>
<proteinExistence type="predicted"/>
<reference evidence="1 2" key="1">
    <citation type="submission" date="2017-08" db="EMBL/GenBank/DDBJ databases">
        <title>Acidophilic green algal genome provides insights into adaptation to an acidic environment.</title>
        <authorList>
            <person name="Hirooka S."/>
            <person name="Hirose Y."/>
            <person name="Kanesaki Y."/>
            <person name="Higuchi S."/>
            <person name="Fujiwara T."/>
            <person name="Onuma R."/>
            <person name="Era A."/>
            <person name="Ohbayashi R."/>
            <person name="Uzuka A."/>
            <person name="Nozaki H."/>
            <person name="Yoshikawa H."/>
            <person name="Miyagishima S.Y."/>
        </authorList>
    </citation>
    <scope>NUCLEOTIDE SEQUENCE [LARGE SCALE GENOMIC DNA]</scope>
    <source>
        <strain evidence="1 2">NIES-2499</strain>
    </source>
</reference>